<protein>
    <submittedName>
        <fullName evidence="2">Type II toxin-antitoxin system VapC family toxin</fullName>
    </submittedName>
</protein>
<reference evidence="2 3" key="1">
    <citation type="submission" date="2019-05" db="EMBL/GenBank/DDBJ databases">
        <title>The Complete Genome Sequence of the n-alkane-degrading Desulfoglaeba alkanexedens ALDC reveals multiple alkylsuccinate synthase gene clusters.</title>
        <authorList>
            <person name="Callaghan A.V."/>
            <person name="Davidova I.A."/>
            <person name="Duncan K.E."/>
            <person name="Morris B."/>
            <person name="McInerney M.J."/>
        </authorList>
    </citation>
    <scope>NUCLEOTIDE SEQUENCE [LARGE SCALE GENOMIC DNA]</scope>
    <source>
        <strain evidence="2 3">ALDC</strain>
    </source>
</reference>
<evidence type="ECO:0000313" key="3">
    <source>
        <dbReference type="Proteomes" id="UP000298602"/>
    </source>
</evidence>
<name>A0A4P8L028_9BACT</name>
<reference evidence="2 3" key="2">
    <citation type="submission" date="2019-05" db="EMBL/GenBank/DDBJ databases">
        <authorList>
            <person name="Suflita J.M."/>
            <person name="Marks C.R."/>
        </authorList>
    </citation>
    <scope>NUCLEOTIDE SEQUENCE [LARGE SCALE GENOMIC DNA]</scope>
    <source>
        <strain evidence="2 3">ALDC</strain>
    </source>
</reference>
<gene>
    <name evidence="2" type="ORF">FDQ92_02660</name>
</gene>
<keyword evidence="3" id="KW-1185">Reference proteome</keyword>
<dbReference type="KEGG" id="dax:FDQ92_02660"/>
<dbReference type="InterPro" id="IPR029060">
    <property type="entry name" value="PIN-like_dom_sf"/>
</dbReference>
<dbReference type="InterPro" id="IPR002716">
    <property type="entry name" value="PIN_dom"/>
</dbReference>
<sequence length="146" mass="16175">MRVYLDCCSLQRPFDDRSQPRIAVEAEAVLVILALCESHHMRLVSSESLVFEIGRVPDQTRREDALAILKLANENVALTTEVEALARKLMASGLKPLDALHLASASTAKADYFCTCDDKFLRKAKTLNGLDTKVVSPTELVMELDI</sequence>
<dbReference type="EMBL" id="CP040098">
    <property type="protein sequence ID" value="QCQ21186.1"/>
    <property type="molecule type" value="Genomic_DNA"/>
</dbReference>
<evidence type="ECO:0000313" key="2">
    <source>
        <dbReference type="EMBL" id="QCQ21186.1"/>
    </source>
</evidence>
<dbReference type="Gene3D" id="3.40.50.1010">
    <property type="entry name" value="5'-nuclease"/>
    <property type="match status" value="1"/>
</dbReference>
<feature type="domain" description="PIN" evidence="1">
    <location>
        <begin position="41"/>
        <end position="125"/>
    </location>
</feature>
<organism evidence="2 3">
    <name type="scientific">Desulfoglaeba alkanexedens ALDC</name>
    <dbReference type="NCBI Taxonomy" id="980445"/>
    <lineage>
        <taxon>Bacteria</taxon>
        <taxon>Pseudomonadati</taxon>
        <taxon>Thermodesulfobacteriota</taxon>
        <taxon>Syntrophobacteria</taxon>
        <taxon>Syntrophobacterales</taxon>
        <taxon>Syntrophobacteraceae</taxon>
        <taxon>Desulfoglaeba</taxon>
    </lineage>
</organism>
<dbReference type="OrthoDB" id="5624224at2"/>
<dbReference type="Pfam" id="PF01850">
    <property type="entry name" value="PIN"/>
    <property type="match status" value="1"/>
</dbReference>
<proteinExistence type="predicted"/>
<accession>A0A4P8L028</accession>
<dbReference type="SUPFAM" id="SSF88723">
    <property type="entry name" value="PIN domain-like"/>
    <property type="match status" value="1"/>
</dbReference>
<dbReference type="AlphaFoldDB" id="A0A4P8L028"/>
<evidence type="ECO:0000259" key="1">
    <source>
        <dbReference type="Pfam" id="PF01850"/>
    </source>
</evidence>
<dbReference type="Proteomes" id="UP000298602">
    <property type="component" value="Chromosome"/>
</dbReference>